<organism evidence="1 2">
    <name type="scientific">Amycolatopsis taiwanensis</name>
    <dbReference type="NCBI Taxonomy" id="342230"/>
    <lineage>
        <taxon>Bacteria</taxon>
        <taxon>Bacillati</taxon>
        <taxon>Actinomycetota</taxon>
        <taxon>Actinomycetes</taxon>
        <taxon>Pseudonocardiales</taxon>
        <taxon>Pseudonocardiaceae</taxon>
        <taxon>Amycolatopsis</taxon>
    </lineage>
</organism>
<keyword evidence="2" id="KW-1185">Reference proteome</keyword>
<name>A0A9W6VFM8_9PSEU</name>
<protein>
    <recommendedName>
        <fullName evidence="3">HNH nuclease domain-containing protein</fullName>
    </recommendedName>
</protein>
<evidence type="ECO:0000313" key="1">
    <source>
        <dbReference type="EMBL" id="GLY65034.1"/>
    </source>
</evidence>
<sequence length="167" mass="18501">MDGIAHKLKPKDEDRTLDQIRADVLADLALGLPGVLAQVYVHVPIDAALGITNTGRELAGHGPIPGEIMADKNSVWRKITCDPVSGAVLDVGRTRYRPPAALDELVRVRDRDCLVPGCRRPAQRSDVDHHRDFRRGKNGHISKANLTCLCRRHHRLKDVAGWNFDLA</sequence>
<dbReference type="InterPro" id="IPR003615">
    <property type="entry name" value="HNH_nuc"/>
</dbReference>
<evidence type="ECO:0008006" key="3">
    <source>
        <dbReference type="Google" id="ProtNLM"/>
    </source>
</evidence>
<gene>
    <name evidence="1" type="ORF">Atai01_16530</name>
</gene>
<comment type="caution">
    <text evidence="1">The sequence shown here is derived from an EMBL/GenBank/DDBJ whole genome shotgun (WGS) entry which is preliminary data.</text>
</comment>
<proteinExistence type="predicted"/>
<evidence type="ECO:0000313" key="2">
    <source>
        <dbReference type="Proteomes" id="UP001165136"/>
    </source>
</evidence>
<accession>A0A9W6VFM8</accession>
<dbReference type="EMBL" id="BSTI01000003">
    <property type="protein sequence ID" value="GLY65034.1"/>
    <property type="molecule type" value="Genomic_DNA"/>
</dbReference>
<dbReference type="CDD" id="cd00085">
    <property type="entry name" value="HNHc"/>
    <property type="match status" value="1"/>
</dbReference>
<reference evidence="1" key="1">
    <citation type="submission" date="2023-03" db="EMBL/GenBank/DDBJ databases">
        <title>Amycolatopsis taiwanensis NBRC 103393.</title>
        <authorList>
            <person name="Ichikawa N."/>
            <person name="Sato H."/>
            <person name="Tonouchi N."/>
        </authorList>
    </citation>
    <scope>NUCLEOTIDE SEQUENCE</scope>
    <source>
        <strain evidence="1">NBRC 103393</strain>
    </source>
</reference>
<dbReference type="Proteomes" id="UP001165136">
    <property type="component" value="Unassembled WGS sequence"/>
</dbReference>
<dbReference type="AlphaFoldDB" id="A0A9W6VFM8"/>